<dbReference type="PANTHER" id="PTHR31258">
    <property type="entry name" value="KERATINOCYTE-ASSOCIATED PROTEIN 3"/>
    <property type="match status" value="1"/>
</dbReference>
<evidence type="ECO:0000256" key="1">
    <source>
        <dbReference type="ARBA" id="ARBA00004141"/>
    </source>
</evidence>
<dbReference type="InterPro" id="IPR020977">
    <property type="entry name" value="Beta-casein-like"/>
</dbReference>
<dbReference type="EMBL" id="VCAZ01000105">
    <property type="protein sequence ID" value="TSS85050.1"/>
    <property type="molecule type" value="Genomic_DNA"/>
</dbReference>
<evidence type="ECO:0000256" key="6">
    <source>
        <dbReference type="SAM" id="Phobius"/>
    </source>
</evidence>
<proteinExistence type="inferred from homology"/>
<dbReference type="Pfam" id="PF12304">
    <property type="entry name" value="BCLP"/>
    <property type="match status" value="1"/>
</dbReference>
<evidence type="ECO:0000256" key="5">
    <source>
        <dbReference type="ARBA" id="ARBA00023136"/>
    </source>
</evidence>
<evidence type="ECO:0000256" key="2">
    <source>
        <dbReference type="ARBA" id="ARBA00011030"/>
    </source>
</evidence>
<dbReference type="PANTHER" id="PTHR31258:SF5">
    <property type="entry name" value="TMEM54 PROTEIN-RELATED"/>
    <property type="match status" value="1"/>
</dbReference>
<dbReference type="GO" id="GO:0016020">
    <property type="term" value="C:membrane"/>
    <property type="evidence" value="ECO:0007669"/>
    <property type="project" value="UniProtKB-SubCell"/>
</dbReference>
<keyword evidence="3 6" id="KW-0812">Transmembrane</keyword>
<feature type="transmembrane region" description="Helical" evidence="6">
    <location>
        <begin position="74"/>
        <end position="101"/>
    </location>
</feature>
<gene>
    <name evidence="7" type="ORF">Baya_12392</name>
</gene>
<organism evidence="7 8">
    <name type="scientific">Bagarius yarrelli</name>
    <name type="common">Goonch</name>
    <name type="synonym">Bagrus yarrelli</name>
    <dbReference type="NCBI Taxonomy" id="175774"/>
    <lineage>
        <taxon>Eukaryota</taxon>
        <taxon>Metazoa</taxon>
        <taxon>Chordata</taxon>
        <taxon>Craniata</taxon>
        <taxon>Vertebrata</taxon>
        <taxon>Euteleostomi</taxon>
        <taxon>Actinopterygii</taxon>
        <taxon>Neopterygii</taxon>
        <taxon>Teleostei</taxon>
        <taxon>Ostariophysi</taxon>
        <taxon>Siluriformes</taxon>
        <taxon>Sisoridae</taxon>
        <taxon>Sisorinae</taxon>
        <taxon>Bagarius</taxon>
    </lineage>
</organism>
<evidence type="ECO:0000313" key="7">
    <source>
        <dbReference type="EMBL" id="TSS85050.1"/>
    </source>
</evidence>
<evidence type="ECO:0000256" key="3">
    <source>
        <dbReference type="ARBA" id="ARBA00022692"/>
    </source>
</evidence>
<dbReference type="AlphaFoldDB" id="A0A556V2V1"/>
<accession>A0A556V2V1</accession>
<dbReference type="Proteomes" id="UP000319801">
    <property type="component" value="Unassembled WGS sequence"/>
</dbReference>
<reference evidence="7 8" key="1">
    <citation type="journal article" date="2019" name="Genome Biol. Evol.">
        <title>Whole-Genome Sequencing of the Giant Devil Catfish, Bagarius yarrelli.</title>
        <authorList>
            <person name="Jiang W."/>
            <person name="Lv Y."/>
            <person name="Cheng L."/>
            <person name="Yang K."/>
            <person name="Chao B."/>
            <person name="Wang X."/>
            <person name="Li Y."/>
            <person name="Pan X."/>
            <person name="You X."/>
            <person name="Zhang Y."/>
            <person name="Yang J."/>
            <person name="Li J."/>
            <person name="Zhang X."/>
            <person name="Liu S."/>
            <person name="Sun C."/>
            <person name="Yang J."/>
            <person name="Shi Q."/>
        </authorList>
    </citation>
    <scope>NUCLEOTIDE SEQUENCE [LARGE SCALE GENOMIC DNA]</scope>
    <source>
        <strain evidence="7">JWS20170419001</strain>
        <tissue evidence="7">Muscle</tissue>
    </source>
</reference>
<evidence type="ECO:0000256" key="4">
    <source>
        <dbReference type="ARBA" id="ARBA00022989"/>
    </source>
</evidence>
<feature type="transmembrane region" description="Helical" evidence="6">
    <location>
        <begin position="40"/>
        <end position="62"/>
    </location>
</feature>
<name>A0A556V2V1_BAGYA</name>
<dbReference type="OrthoDB" id="9389418at2759"/>
<protein>
    <submittedName>
        <fullName evidence="7">Transmembrane protein 54</fullName>
    </submittedName>
</protein>
<sequence>MGLGLVLVGHLNFLLGALVHGTVLRDVKVNAQTATIEYAISNIIALVAGLVAVIGGITAITLSKNMKNQTLKWVLLVVSVVTCLLGTASAVSVLVSMVTAIDNNGSSLLKQCKLNGTVNTYSITHECPFDPTRIFVRIRTPRSSAPTSPVQYPDEEFPAERHDLLNASSPTEQNSWL</sequence>
<comment type="caution">
    <text evidence="7">The sequence shown here is derived from an EMBL/GenBank/DDBJ whole genome shotgun (WGS) entry which is preliminary data.</text>
</comment>
<comment type="subcellular location">
    <subcellularLocation>
        <location evidence="1">Membrane</location>
        <topology evidence="1">Multi-pass membrane protein</topology>
    </subcellularLocation>
</comment>
<keyword evidence="5 6" id="KW-0472">Membrane</keyword>
<evidence type="ECO:0000313" key="8">
    <source>
        <dbReference type="Proteomes" id="UP000319801"/>
    </source>
</evidence>
<comment type="similarity">
    <text evidence="2">Belongs to the TMEM54 family.</text>
</comment>
<keyword evidence="4 6" id="KW-1133">Transmembrane helix</keyword>
<keyword evidence="8" id="KW-1185">Reference proteome</keyword>